<evidence type="ECO:0000256" key="1">
    <source>
        <dbReference type="SAM" id="MobiDB-lite"/>
    </source>
</evidence>
<keyword evidence="4" id="KW-1185">Reference proteome</keyword>
<dbReference type="Proteomes" id="UP000672602">
    <property type="component" value="Unassembled WGS sequence"/>
</dbReference>
<gene>
    <name evidence="3" type="ORF">KAJ83_00655</name>
</gene>
<feature type="region of interest" description="Disordered" evidence="1">
    <location>
        <begin position="88"/>
        <end position="107"/>
    </location>
</feature>
<dbReference type="EMBL" id="JAGMWN010000001">
    <property type="protein sequence ID" value="MBP5855503.1"/>
    <property type="molecule type" value="Genomic_DNA"/>
</dbReference>
<feature type="transmembrane region" description="Helical" evidence="2">
    <location>
        <begin position="38"/>
        <end position="62"/>
    </location>
</feature>
<evidence type="ECO:0000313" key="4">
    <source>
        <dbReference type="Proteomes" id="UP000672602"/>
    </source>
</evidence>
<organism evidence="3 4">
    <name type="scientific">Marivibrio halodurans</name>
    <dbReference type="NCBI Taxonomy" id="2039722"/>
    <lineage>
        <taxon>Bacteria</taxon>
        <taxon>Pseudomonadati</taxon>
        <taxon>Pseudomonadota</taxon>
        <taxon>Alphaproteobacteria</taxon>
        <taxon>Rhodospirillales</taxon>
        <taxon>Rhodospirillaceae</taxon>
        <taxon>Marivibrio</taxon>
    </lineage>
</organism>
<protein>
    <submittedName>
        <fullName evidence="3">Uncharacterized protein</fullName>
    </submittedName>
</protein>
<reference evidence="3" key="1">
    <citation type="submission" date="2021-04" db="EMBL/GenBank/DDBJ databases">
        <authorList>
            <person name="Zhang D.-C."/>
        </authorList>
    </citation>
    <scope>NUCLEOTIDE SEQUENCE</scope>
    <source>
        <strain evidence="3">CGMCC 1.15697</strain>
    </source>
</reference>
<comment type="caution">
    <text evidence="3">The sequence shown here is derived from an EMBL/GenBank/DDBJ whole genome shotgun (WGS) entry which is preliminary data.</text>
</comment>
<dbReference type="AlphaFoldDB" id="A0A8J7SG47"/>
<proteinExistence type="predicted"/>
<name>A0A8J7SG47_9PROT</name>
<accession>A0A8J7SG47</accession>
<dbReference type="RefSeq" id="WP_210680089.1">
    <property type="nucleotide sequence ID" value="NZ_JAGMWN010000001.1"/>
</dbReference>
<evidence type="ECO:0000313" key="3">
    <source>
        <dbReference type="EMBL" id="MBP5855503.1"/>
    </source>
</evidence>
<keyword evidence="2" id="KW-0472">Membrane</keyword>
<keyword evidence="2" id="KW-1133">Transmembrane helix</keyword>
<keyword evidence="2" id="KW-0812">Transmembrane</keyword>
<evidence type="ECO:0000256" key="2">
    <source>
        <dbReference type="SAM" id="Phobius"/>
    </source>
</evidence>
<sequence>MIESIKAYLRVPFSMIVWVMETYAANRERLARFMARPLVARIFKGAVLITFLAWLGIAFLIADDEAGGRLEDAVRTYVPQAVDWGLMDEAGAPEDGAKPTGGTSGTE</sequence>